<accession>A0AAE3GMD0</accession>
<dbReference type="Proteomes" id="UP001204953">
    <property type="component" value="Unassembled WGS sequence"/>
</dbReference>
<sequence length="117" mass="13041">MDFQEIKNEDYSVQYDPKSVTFKFQGELSLGGPSEYGAIAKLLEDVANEVPPTITLNLKELAFLNSSGISLLSKFVISVRKKKTIQVLVIGSTEIPWQEKSLANLEKLLPSLKLELQ</sequence>
<proteinExistence type="predicted"/>
<evidence type="ECO:0000313" key="3">
    <source>
        <dbReference type="Proteomes" id="UP001204953"/>
    </source>
</evidence>
<reference evidence="2" key="1">
    <citation type="submission" date="2022-06" db="EMBL/GenBank/DDBJ databases">
        <title>New cyanobacteria of genus Symplocastrum in benthos of Lake Baikal.</title>
        <authorList>
            <person name="Sorokovikova E."/>
            <person name="Tikhonova I."/>
            <person name="Krasnopeev A."/>
            <person name="Evseev P."/>
            <person name="Gladkikh A."/>
            <person name="Belykh O."/>
        </authorList>
    </citation>
    <scope>NUCLEOTIDE SEQUENCE</scope>
    <source>
        <strain evidence="2">BBK-W-15</strain>
    </source>
</reference>
<dbReference type="PROSITE" id="PS50801">
    <property type="entry name" value="STAS"/>
    <property type="match status" value="1"/>
</dbReference>
<dbReference type="RefSeq" id="WP_254009841.1">
    <property type="nucleotide sequence ID" value="NZ_JAMZMM010000004.1"/>
</dbReference>
<feature type="domain" description="STAS" evidence="1">
    <location>
        <begin position="28"/>
        <end position="117"/>
    </location>
</feature>
<keyword evidence="3" id="KW-1185">Reference proteome</keyword>
<dbReference type="AlphaFoldDB" id="A0AAE3GMD0"/>
<dbReference type="InterPro" id="IPR002645">
    <property type="entry name" value="STAS_dom"/>
</dbReference>
<evidence type="ECO:0000259" key="1">
    <source>
        <dbReference type="PROSITE" id="PS50801"/>
    </source>
</evidence>
<name>A0AAE3GMD0_9CYAN</name>
<protein>
    <recommendedName>
        <fullName evidence="1">STAS domain-containing protein</fullName>
    </recommendedName>
</protein>
<gene>
    <name evidence="2" type="ORF">NJ959_00850</name>
</gene>
<dbReference type="EMBL" id="JAMZMM010000004">
    <property type="protein sequence ID" value="MCP2727024.1"/>
    <property type="molecule type" value="Genomic_DNA"/>
</dbReference>
<comment type="caution">
    <text evidence="2">The sequence shown here is derived from an EMBL/GenBank/DDBJ whole genome shotgun (WGS) entry which is preliminary data.</text>
</comment>
<evidence type="ECO:0000313" key="2">
    <source>
        <dbReference type="EMBL" id="MCP2727024.1"/>
    </source>
</evidence>
<dbReference type="NCBIfam" id="NF047705">
    <property type="entry name" value="slr1659_superfam"/>
    <property type="match status" value="1"/>
</dbReference>
<dbReference type="InterPro" id="IPR036513">
    <property type="entry name" value="STAS_dom_sf"/>
</dbReference>
<organism evidence="2 3">
    <name type="scientific">Limnofasciculus baicalensis BBK-W-15</name>
    <dbReference type="NCBI Taxonomy" id="2699891"/>
    <lineage>
        <taxon>Bacteria</taxon>
        <taxon>Bacillati</taxon>
        <taxon>Cyanobacteriota</taxon>
        <taxon>Cyanophyceae</taxon>
        <taxon>Coleofasciculales</taxon>
        <taxon>Coleofasciculaceae</taxon>
        <taxon>Limnofasciculus</taxon>
        <taxon>Limnofasciculus baicalensis</taxon>
    </lineage>
</organism>
<dbReference type="SUPFAM" id="SSF52091">
    <property type="entry name" value="SpoIIaa-like"/>
    <property type="match status" value="1"/>
</dbReference>